<comment type="caution">
    <text evidence="2">The sequence shown here is derived from an EMBL/GenBank/DDBJ whole genome shotgun (WGS) entry which is preliminary data.</text>
</comment>
<evidence type="ECO:0000313" key="3">
    <source>
        <dbReference type="Proteomes" id="UP000540519"/>
    </source>
</evidence>
<accession>A0A7X2ZX54</accession>
<evidence type="ECO:0000256" key="1">
    <source>
        <dbReference type="SAM" id="Phobius"/>
    </source>
</evidence>
<keyword evidence="1" id="KW-0812">Transmembrane</keyword>
<name>A0A7X2ZX54_9FLAO</name>
<organism evidence="2 3">
    <name type="scientific">Zobellia amurskyensis</name>
    <dbReference type="NCBI Taxonomy" id="248905"/>
    <lineage>
        <taxon>Bacteria</taxon>
        <taxon>Pseudomonadati</taxon>
        <taxon>Bacteroidota</taxon>
        <taxon>Flavobacteriia</taxon>
        <taxon>Flavobacteriales</taxon>
        <taxon>Flavobacteriaceae</taxon>
        <taxon>Zobellia</taxon>
    </lineage>
</organism>
<dbReference type="Proteomes" id="UP000540519">
    <property type="component" value="Unassembled WGS sequence"/>
</dbReference>
<keyword evidence="1" id="KW-1133">Transmembrane helix</keyword>
<keyword evidence="3" id="KW-1185">Reference proteome</keyword>
<dbReference type="AlphaFoldDB" id="A0A7X2ZX54"/>
<sequence>MIKLTCRQETPLWRTYYCNKNKLLQILKPALVLDLVILLVRLLTML</sequence>
<protein>
    <submittedName>
        <fullName evidence="2">Uncharacterized protein</fullName>
    </submittedName>
</protein>
<gene>
    <name evidence="2" type="ORF">D9O36_19460</name>
</gene>
<keyword evidence="1" id="KW-0472">Membrane</keyword>
<dbReference type="EMBL" id="RCNR01000063">
    <property type="protein sequence ID" value="MUH38037.1"/>
    <property type="molecule type" value="Genomic_DNA"/>
</dbReference>
<reference evidence="2 3" key="1">
    <citation type="journal article" date="2019" name="Mar. Drugs">
        <title>Comparative Genomics and CAZyme Genome Repertoires of Marine Zobellia amurskyensis KMM 3526(T) and Zobellia laminariae KMM 3676(T).</title>
        <authorList>
            <person name="Chernysheva N."/>
            <person name="Bystritskaya E."/>
            <person name="Stenkova A."/>
            <person name="Golovkin I."/>
            <person name="Nedashkovskaya O."/>
            <person name="Isaeva M."/>
        </authorList>
    </citation>
    <scope>NUCLEOTIDE SEQUENCE [LARGE SCALE GENOMIC DNA]</scope>
    <source>
        <strain evidence="2 3">KMM 3526</strain>
    </source>
</reference>
<feature type="transmembrane region" description="Helical" evidence="1">
    <location>
        <begin position="26"/>
        <end position="44"/>
    </location>
</feature>
<evidence type="ECO:0000313" key="2">
    <source>
        <dbReference type="EMBL" id="MUH38037.1"/>
    </source>
</evidence>
<proteinExistence type="predicted"/>